<dbReference type="InterPro" id="IPR029068">
    <property type="entry name" value="Glyas_Bleomycin-R_OHBP_Dase"/>
</dbReference>
<comment type="caution">
    <text evidence="2">The sequence shown here is derived from an EMBL/GenBank/DDBJ whole genome shotgun (WGS) entry which is preliminary data.</text>
</comment>
<evidence type="ECO:0000313" key="3">
    <source>
        <dbReference type="Proteomes" id="UP001156140"/>
    </source>
</evidence>
<dbReference type="PANTHER" id="PTHR40265:SF1">
    <property type="entry name" value="GLYOXALASE-LIKE DOMAIN-CONTAINING PROTEIN"/>
    <property type="match status" value="1"/>
</dbReference>
<dbReference type="SUPFAM" id="SSF54593">
    <property type="entry name" value="Glyoxalase/Bleomycin resistance protein/Dihydroxybiphenyl dioxygenase"/>
    <property type="match status" value="1"/>
</dbReference>
<proteinExistence type="predicted"/>
<protein>
    <submittedName>
        <fullName evidence="2">VOC family protein</fullName>
    </submittedName>
</protein>
<dbReference type="Gene3D" id="3.10.180.10">
    <property type="entry name" value="2,3-Dihydroxybiphenyl 1,2-Dioxygenase, domain 1"/>
    <property type="match status" value="1"/>
</dbReference>
<organism evidence="2 3">
    <name type="scientific">Paradevosia shaoguanensis</name>
    <dbReference type="NCBI Taxonomy" id="1335043"/>
    <lineage>
        <taxon>Bacteria</taxon>
        <taxon>Pseudomonadati</taxon>
        <taxon>Pseudomonadota</taxon>
        <taxon>Alphaproteobacteria</taxon>
        <taxon>Hyphomicrobiales</taxon>
        <taxon>Devosiaceae</taxon>
        <taxon>Paradevosia</taxon>
    </lineage>
</organism>
<name>A0AA41UE03_9HYPH</name>
<accession>A0AA41UE03</accession>
<reference evidence="2" key="1">
    <citation type="submission" date="2022-03" db="EMBL/GenBank/DDBJ databases">
        <title>The complete genome sequence of a Methyloterrigena soli.</title>
        <authorList>
            <person name="Zi Z."/>
        </authorList>
    </citation>
    <scope>NUCLEOTIDE SEQUENCE</scope>
    <source>
        <strain evidence="2">M48</strain>
    </source>
</reference>
<feature type="domain" description="Glyoxalase-like" evidence="1">
    <location>
        <begin position="4"/>
        <end position="177"/>
    </location>
</feature>
<dbReference type="InterPro" id="IPR025870">
    <property type="entry name" value="Glyoxalase-like_dom"/>
</dbReference>
<gene>
    <name evidence="2" type="ORF">ML536_13910</name>
</gene>
<sequence length="274" mass="29376">MTVFDHAVVNVLGGMEEAVARYGRLGFRLTPRGYHTLGSINHLAVFGSDYLELLGYAPGEREKRAELWEHPAGLTGLALRTQDAAGLHAAMAGAGVAVEACKDFSRPVEIGGVQHEAAFRTFQLDRKAVANGRIFFCQHKTPELIWRSEYQDHPNSVTGIAGAFVVATRPSAIPDMLAAAPGLAREAEGVVRAGNICLRFAPAEAIAAHFGMRELPGLLGQNMRMVGLELRSRDIAQTAACLEAGGVPFERGAGWMQVDADEAAGLILRFVAQD</sequence>
<dbReference type="Pfam" id="PF13468">
    <property type="entry name" value="Glyoxalase_3"/>
    <property type="match status" value="1"/>
</dbReference>
<evidence type="ECO:0000313" key="2">
    <source>
        <dbReference type="EMBL" id="MCI0127919.1"/>
    </source>
</evidence>
<dbReference type="AlphaFoldDB" id="A0AA41UE03"/>
<dbReference type="PANTHER" id="PTHR40265">
    <property type="entry name" value="BLL2707 PROTEIN"/>
    <property type="match status" value="1"/>
</dbReference>
<keyword evidence="3" id="KW-1185">Reference proteome</keyword>
<dbReference type="EMBL" id="JALAZD010000001">
    <property type="protein sequence ID" value="MCI0127919.1"/>
    <property type="molecule type" value="Genomic_DNA"/>
</dbReference>
<evidence type="ECO:0000259" key="1">
    <source>
        <dbReference type="Pfam" id="PF13468"/>
    </source>
</evidence>
<dbReference type="Proteomes" id="UP001156140">
    <property type="component" value="Unassembled WGS sequence"/>
</dbReference>
<dbReference type="RefSeq" id="WP_281736228.1">
    <property type="nucleotide sequence ID" value="NZ_JAKETQ010000001.1"/>
</dbReference>